<feature type="transmembrane region" description="Helical" evidence="2">
    <location>
        <begin position="142"/>
        <end position="164"/>
    </location>
</feature>
<feature type="transmembrane region" description="Helical" evidence="2">
    <location>
        <begin position="49"/>
        <end position="69"/>
    </location>
</feature>
<feature type="transmembrane region" description="Helical" evidence="2">
    <location>
        <begin position="176"/>
        <end position="197"/>
    </location>
</feature>
<evidence type="ECO:0000256" key="2">
    <source>
        <dbReference type="SAM" id="Phobius"/>
    </source>
</evidence>
<feature type="region of interest" description="Disordered" evidence="1">
    <location>
        <begin position="251"/>
        <end position="272"/>
    </location>
</feature>
<feature type="compositionally biased region" description="Basic and acidic residues" evidence="1">
    <location>
        <begin position="251"/>
        <end position="265"/>
    </location>
</feature>
<proteinExistence type="predicted"/>
<dbReference type="Proteomes" id="UP000254945">
    <property type="component" value="Unassembled WGS sequence"/>
</dbReference>
<feature type="transmembrane region" description="Helical" evidence="2">
    <location>
        <begin position="217"/>
        <end position="236"/>
    </location>
</feature>
<evidence type="ECO:0000256" key="1">
    <source>
        <dbReference type="SAM" id="MobiDB-lite"/>
    </source>
</evidence>
<dbReference type="EMBL" id="UGQQ01000001">
    <property type="protein sequence ID" value="STZ53611.1"/>
    <property type="molecule type" value="Genomic_DNA"/>
</dbReference>
<keyword evidence="2" id="KW-0812">Transmembrane</keyword>
<name>A0A378SYC5_9MYCO</name>
<evidence type="ECO:0000313" key="3">
    <source>
        <dbReference type="EMBL" id="STZ53611.1"/>
    </source>
</evidence>
<feature type="transmembrane region" description="Helical" evidence="2">
    <location>
        <begin position="85"/>
        <end position="106"/>
    </location>
</feature>
<gene>
    <name evidence="3" type="ORF">NCTC4524_01230</name>
</gene>
<sequence>MIDGRHDFTRRWGPRRLKVYFSCSIFGLLLSGVPVILVGTGFWPTEPTGLIFGPALTVPLYVAMAVAWWDAPGENRTRLEKSNEFLMVWIPITASSQIFWELVWLIGDVFGYMDLTEEDRWGWMWWFFGAADTRYLTSDPGLFAVETFVVIGGIVLLVQWIRLLAAGDDISKRINALWWCCLALTNNLTAFGIYYVSEARASFEHLGQGFWGFVLKFLFMNSPWLVGPAICLPFIVKQLAYLYRISGPPERARTVGDSPVVDRRHTPAGSAS</sequence>
<dbReference type="AlphaFoldDB" id="A0A378SYC5"/>
<organism evidence="3 4">
    <name type="scientific">Mycolicibacterium senegalense</name>
    <dbReference type="NCBI Taxonomy" id="1796"/>
    <lineage>
        <taxon>Bacteria</taxon>
        <taxon>Bacillati</taxon>
        <taxon>Actinomycetota</taxon>
        <taxon>Actinomycetes</taxon>
        <taxon>Mycobacteriales</taxon>
        <taxon>Mycobacteriaceae</taxon>
        <taxon>Mycolicibacterium</taxon>
    </lineage>
</organism>
<keyword evidence="2" id="KW-1133">Transmembrane helix</keyword>
<feature type="transmembrane region" description="Helical" evidence="2">
    <location>
        <begin position="20"/>
        <end position="43"/>
    </location>
</feature>
<protein>
    <submittedName>
        <fullName evidence="3">Emopamil binding protein</fullName>
    </submittedName>
</protein>
<dbReference type="RefSeq" id="WP_145977877.1">
    <property type="nucleotide sequence ID" value="NZ_CP081000.1"/>
</dbReference>
<accession>A0A378SYC5</accession>
<evidence type="ECO:0000313" key="4">
    <source>
        <dbReference type="Proteomes" id="UP000254945"/>
    </source>
</evidence>
<keyword evidence="2" id="KW-0472">Membrane</keyword>
<reference evidence="3 4" key="1">
    <citation type="submission" date="2018-06" db="EMBL/GenBank/DDBJ databases">
        <authorList>
            <consortium name="Pathogen Informatics"/>
            <person name="Doyle S."/>
        </authorList>
    </citation>
    <scope>NUCLEOTIDE SEQUENCE [LARGE SCALE GENOMIC DNA]</scope>
    <source>
        <strain evidence="3 4">NCTC4524</strain>
    </source>
</reference>